<evidence type="ECO:0000256" key="4">
    <source>
        <dbReference type="ARBA" id="ARBA00023204"/>
    </source>
</evidence>
<dbReference type="PROSITE" id="PS50172">
    <property type="entry name" value="BRCT"/>
    <property type="match status" value="1"/>
</dbReference>
<protein>
    <recommendedName>
        <fullName evidence="7">BRCT domain-containing protein</fullName>
    </recommendedName>
</protein>
<dbReference type="Gene3D" id="3.40.50.10190">
    <property type="entry name" value="BRCT domain"/>
    <property type="match status" value="1"/>
</dbReference>
<feature type="region of interest" description="Disordered" evidence="6">
    <location>
        <begin position="481"/>
        <end position="521"/>
    </location>
</feature>
<keyword evidence="2" id="KW-0677">Repeat</keyword>
<reference evidence="8" key="1">
    <citation type="submission" date="2021-02" db="EMBL/GenBank/DDBJ databases">
        <authorList>
            <person name="Dougan E. K."/>
            <person name="Rhodes N."/>
            <person name="Thang M."/>
            <person name="Chan C."/>
        </authorList>
    </citation>
    <scope>NUCLEOTIDE SEQUENCE</scope>
</reference>
<keyword evidence="4" id="KW-0234">DNA repair</keyword>
<keyword evidence="9" id="KW-1185">Reference proteome</keyword>
<dbReference type="PANTHER" id="PTHR13763:SF0">
    <property type="entry name" value="BREAST CANCER TYPE 1 SUSCEPTIBILITY PROTEIN"/>
    <property type="match status" value="1"/>
</dbReference>
<feature type="compositionally biased region" description="Low complexity" evidence="6">
    <location>
        <begin position="366"/>
        <end position="383"/>
    </location>
</feature>
<feature type="compositionally biased region" description="Low complexity" evidence="6">
    <location>
        <begin position="481"/>
        <end position="503"/>
    </location>
</feature>
<dbReference type="GO" id="GO:0004842">
    <property type="term" value="F:ubiquitin-protein transferase activity"/>
    <property type="evidence" value="ECO:0007669"/>
    <property type="project" value="TreeGrafter"/>
</dbReference>
<organism evidence="8 9">
    <name type="scientific">Symbiodinium natans</name>
    <dbReference type="NCBI Taxonomy" id="878477"/>
    <lineage>
        <taxon>Eukaryota</taxon>
        <taxon>Sar</taxon>
        <taxon>Alveolata</taxon>
        <taxon>Dinophyceae</taxon>
        <taxon>Suessiales</taxon>
        <taxon>Symbiodiniaceae</taxon>
        <taxon>Symbiodinium</taxon>
    </lineage>
</organism>
<dbReference type="InterPro" id="IPR001357">
    <property type="entry name" value="BRCT_dom"/>
</dbReference>
<feature type="region of interest" description="Disordered" evidence="6">
    <location>
        <begin position="166"/>
        <end position="185"/>
    </location>
</feature>
<evidence type="ECO:0000256" key="2">
    <source>
        <dbReference type="ARBA" id="ARBA00022737"/>
    </source>
</evidence>
<keyword evidence="5" id="KW-0539">Nucleus</keyword>
<proteinExistence type="predicted"/>
<dbReference type="OrthoDB" id="10025918at2759"/>
<dbReference type="GO" id="GO:0000724">
    <property type="term" value="P:double-strand break repair via homologous recombination"/>
    <property type="evidence" value="ECO:0007669"/>
    <property type="project" value="TreeGrafter"/>
</dbReference>
<evidence type="ECO:0000313" key="9">
    <source>
        <dbReference type="Proteomes" id="UP000604046"/>
    </source>
</evidence>
<comment type="caution">
    <text evidence="8">The sequence shown here is derived from an EMBL/GenBank/DDBJ whole genome shotgun (WGS) entry which is preliminary data.</text>
</comment>
<feature type="region of interest" description="Disordered" evidence="6">
    <location>
        <begin position="549"/>
        <end position="617"/>
    </location>
</feature>
<comment type="subcellular location">
    <subcellularLocation>
        <location evidence="1">Nucleus</location>
    </subcellularLocation>
</comment>
<feature type="compositionally biased region" description="Low complexity" evidence="6">
    <location>
        <begin position="549"/>
        <end position="567"/>
    </location>
</feature>
<dbReference type="InterPro" id="IPR036420">
    <property type="entry name" value="BRCT_dom_sf"/>
</dbReference>
<evidence type="ECO:0000256" key="6">
    <source>
        <dbReference type="SAM" id="MobiDB-lite"/>
    </source>
</evidence>
<evidence type="ECO:0000256" key="1">
    <source>
        <dbReference type="ARBA" id="ARBA00004123"/>
    </source>
</evidence>
<feature type="domain" description="BRCT" evidence="7">
    <location>
        <begin position="619"/>
        <end position="716"/>
    </location>
</feature>
<feature type="compositionally biased region" description="Low complexity" evidence="6">
    <location>
        <begin position="591"/>
        <end position="602"/>
    </location>
</feature>
<dbReference type="SUPFAM" id="SSF52113">
    <property type="entry name" value="BRCT domain"/>
    <property type="match status" value="2"/>
</dbReference>
<feature type="region of interest" description="Disordered" evidence="6">
    <location>
        <begin position="754"/>
        <end position="775"/>
    </location>
</feature>
<feature type="region of interest" description="Disordered" evidence="6">
    <location>
        <begin position="300"/>
        <end position="448"/>
    </location>
</feature>
<dbReference type="Proteomes" id="UP000604046">
    <property type="component" value="Unassembled WGS sequence"/>
</dbReference>
<evidence type="ECO:0000313" key="8">
    <source>
        <dbReference type="EMBL" id="CAE7538000.1"/>
    </source>
</evidence>
<evidence type="ECO:0000256" key="5">
    <source>
        <dbReference type="ARBA" id="ARBA00023242"/>
    </source>
</evidence>
<dbReference type="PANTHER" id="PTHR13763">
    <property type="entry name" value="BREAST CANCER TYPE 1 SUSCEPTIBILITY PROTEIN BRCA1"/>
    <property type="match status" value="1"/>
</dbReference>
<keyword evidence="3" id="KW-0227">DNA damage</keyword>
<dbReference type="EMBL" id="CAJNDS010002593">
    <property type="protein sequence ID" value="CAE7538000.1"/>
    <property type="molecule type" value="Genomic_DNA"/>
</dbReference>
<dbReference type="InterPro" id="IPR031099">
    <property type="entry name" value="BRCA1-associated"/>
</dbReference>
<feature type="compositionally biased region" description="Basic and acidic residues" evidence="6">
    <location>
        <begin position="416"/>
        <end position="430"/>
    </location>
</feature>
<accession>A0A812TJ31</accession>
<sequence>MGDLAEILAGCGDFSRLLGDFLREPTASSGLADLVQQAQQLAEGVAKFQHCLQEVRQGDAAPASKAVRRAVDKRLLDLPSTLEVQELLRQLDTINGTIRALDEMMAAESIPLADCFSIAPSAALSAGHSAWHPGPPEEAEAALVPTPSTVPAWPGQLGQLVQSSIPREAGSPVRESGDQGALPAEEPPSAMVLWQEETMQILAEPQDVKGPALSGRRLANAEDTVQVASLLCSPGSPGSPPALQDGDGPRVESQALFQVVPVGSEDFGAAGDAKNLEDDPVLALKALPAVPTRNSLPLPACRRVASRPSKRKSALPQVPRLPPLPPLPDGDLIESFSDNPVHNALQDLPATGQKLQDQDGSEPEPSKASKGASEGASDAGAASLYRGPEEAGPTVRSPAGVTPNCARSPRTSASRGKADRKSRTNKDKGSSSRFQGRIIDVTDFDGSDYAEPAKRRRLGQDSSERQVVQSDQLQLVLEESAEAAAKESSGSQRSQRSQRSSQGKKLQRVVKPQQGSNDGRVARRARLLLSQRFLSQHLSQLSQCLSQRMASSRQGRQGQGRQAACRGAGRRRGWNLARPVQQSPPLPAQPAQPAQPLQPAKQVSGAPEPPGLASAAPERPDVLFTGFARSDLHNLRSMVNCLGGLAVSSLTGGRRSNVRLIVQSTRSERSEERQVAAMRSVKYMEGVLAGAWVLSPEWVHASMRAGHWLPEARFELAGDQHALGGPARGRKHGPELFRGCRFHFVAIPRGKKDVQDKSCPSIAEEEGPTPSQLSRVVRRGGAQVLEALQKLPDAEEDPPHLASAVLQASRSRKRSSASSSTQVSSLPRFWWRKPIMVSVPGKEHQGSRRSAKLAKELGWVSMPAEWLYDCISHGEICLPGNCESE</sequence>
<name>A0A812TJ31_9DINO</name>
<feature type="compositionally biased region" description="Basic residues" evidence="6">
    <location>
        <begin position="304"/>
        <end position="313"/>
    </location>
</feature>
<evidence type="ECO:0000256" key="3">
    <source>
        <dbReference type="ARBA" id="ARBA00022763"/>
    </source>
</evidence>
<dbReference type="SMART" id="SM00292">
    <property type="entry name" value="BRCT"/>
    <property type="match status" value="1"/>
</dbReference>
<feature type="compositionally biased region" description="Pro residues" evidence="6">
    <location>
        <begin position="319"/>
        <end position="328"/>
    </location>
</feature>
<evidence type="ECO:0000259" key="7">
    <source>
        <dbReference type="PROSITE" id="PS50172"/>
    </source>
</evidence>
<gene>
    <name evidence="8" type="ORF">SNAT2548_LOCUS30161</name>
</gene>
<dbReference type="GO" id="GO:0045944">
    <property type="term" value="P:positive regulation of transcription by RNA polymerase II"/>
    <property type="evidence" value="ECO:0007669"/>
    <property type="project" value="TreeGrafter"/>
</dbReference>
<dbReference type="AlphaFoldDB" id="A0A812TJ31"/>
<dbReference type="GO" id="GO:0005634">
    <property type="term" value="C:nucleus"/>
    <property type="evidence" value="ECO:0007669"/>
    <property type="project" value="UniProtKB-SubCell"/>
</dbReference>